<dbReference type="NCBIfam" id="TIGR00229">
    <property type="entry name" value="sensory_box"/>
    <property type="match status" value="2"/>
</dbReference>
<feature type="domain" description="PAS" evidence="3">
    <location>
        <begin position="331"/>
        <end position="383"/>
    </location>
</feature>
<dbReference type="CDD" id="cd00130">
    <property type="entry name" value="PAS"/>
    <property type="match status" value="2"/>
</dbReference>
<dbReference type="InterPro" id="IPR005467">
    <property type="entry name" value="His_kinase_dom"/>
</dbReference>
<dbReference type="InterPro" id="IPR003594">
    <property type="entry name" value="HATPase_dom"/>
</dbReference>
<dbReference type="PROSITE" id="PS50113">
    <property type="entry name" value="PAC"/>
    <property type="match status" value="1"/>
</dbReference>
<proteinExistence type="predicted"/>
<dbReference type="PANTHER" id="PTHR43065:SF23">
    <property type="entry name" value="SENSOR HISTIDINE KINASE PDTAS"/>
    <property type="match status" value="1"/>
</dbReference>
<feature type="domain" description="PAC" evidence="4">
    <location>
        <begin position="526"/>
        <end position="577"/>
    </location>
</feature>
<feature type="transmembrane region" description="Helical" evidence="1">
    <location>
        <begin position="43"/>
        <end position="61"/>
    </location>
</feature>
<dbReference type="InterPro" id="IPR000700">
    <property type="entry name" value="PAS-assoc_C"/>
</dbReference>
<feature type="transmembrane region" description="Helical" evidence="1">
    <location>
        <begin position="73"/>
        <end position="94"/>
    </location>
</feature>
<dbReference type="Pfam" id="PF02518">
    <property type="entry name" value="HATPase_c"/>
    <property type="match status" value="1"/>
</dbReference>
<reference evidence="5" key="1">
    <citation type="submission" date="2014-08" db="EMBL/GenBank/DDBJ databases">
        <authorList>
            <person name="Wibberg D."/>
        </authorList>
    </citation>
    <scope>NUCLEOTIDE SEQUENCE</scope>
</reference>
<feature type="transmembrane region" description="Helical" evidence="1">
    <location>
        <begin position="305"/>
        <end position="323"/>
    </location>
</feature>
<dbReference type="AlphaFoldDB" id="A0A090I1B0"/>
<dbReference type="SUPFAM" id="SSF55785">
    <property type="entry name" value="PYP-like sensor domain (PAS domain)"/>
    <property type="match status" value="2"/>
</dbReference>
<dbReference type="PROSITE" id="PS50109">
    <property type="entry name" value="HIS_KIN"/>
    <property type="match status" value="1"/>
</dbReference>
<evidence type="ECO:0000259" key="2">
    <source>
        <dbReference type="PROSITE" id="PS50109"/>
    </source>
</evidence>
<dbReference type="Pfam" id="PF07568">
    <property type="entry name" value="HisKA_2"/>
    <property type="match status" value="1"/>
</dbReference>
<dbReference type="SMART" id="SM00086">
    <property type="entry name" value="PAC"/>
    <property type="match status" value="2"/>
</dbReference>
<dbReference type="PATRIC" id="fig|2162.9.peg.376"/>
<dbReference type="PROSITE" id="PS50112">
    <property type="entry name" value="PAS"/>
    <property type="match status" value="2"/>
</dbReference>
<dbReference type="InterPro" id="IPR001610">
    <property type="entry name" value="PAC"/>
</dbReference>
<dbReference type="Pfam" id="PF13426">
    <property type="entry name" value="PAS_9"/>
    <property type="match status" value="2"/>
</dbReference>
<dbReference type="InterPro" id="IPR035965">
    <property type="entry name" value="PAS-like_dom_sf"/>
</dbReference>
<sequence>MNGKETISFKNATILAFAILISFTVVSLLLQGDSYLRMVFSDITGPVIEILVITGLFYAAYASKNQGQHVQIAWILMGVAFSFTALGDITWAILELVFSTNPFPSVADIFYLAFYPLFALGIYFMPRDKFSSSDRYKIILEMGIILLTVGLLLWVFLISPNLTSQEEFLTIFISVIYIVFDFVLLFALIRLLYSKFKEEYYGPLILIGLGMIALIITDYIYYLQTLQGTYVSGGLLDSGWILSYMLVGLAALLQITGEKYQLIPPYLSFIKKSSFTSYLPLLLALISFLLLIWANEIQEEPNIPVIELVVGIIILMVLFRQFLTERALSSSEKNYRDLVDNSLVGIYKTNISGDILFANESLAQIFKFSDVEELKSHQITEFYKNISARKEIIDKLRKEGSFAQYEVEMVSREGDTVNMLLSASLTGKVISGMLMDITLRKKAEKALQDSEEKYHTLFESNPTYTILVSLEGSILDVNSAASEFAGISSQELIGKNFPELQIFPNEEDIKFQRSKFLLALQGETIKPFQYQLIDYKGNYSWVESQLVPIKKDGEINSILVISKDITERKKAMDGLERMVDEKNILIKEIHHRVKNNMQIISSLLNLQSQHLKADEQFAVSILKESQNRVKSMAMIHENLYQSKDFTHIKFEDYITRLVYELFYSYSGDADKIRLVVDVDDVNLNMETAVPCGLIVSELFTNSVKYAFPEGREGEIRVSLKQEPGKDDAREFILTVSDDGVGFPPDLDYRNTETLGLELVNSLTCQIDGNISLDLTQGTKFTVKFKELRYKKRI</sequence>
<evidence type="ECO:0000256" key="1">
    <source>
        <dbReference type="SAM" id="Phobius"/>
    </source>
</evidence>
<accession>A0A090I1B0</accession>
<keyword evidence="1" id="KW-0472">Membrane</keyword>
<dbReference type="Gene3D" id="3.30.565.10">
    <property type="entry name" value="Histidine kinase-like ATPase, C-terminal domain"/>
    <property type="match status" value="1"/>
</dbReference>
<feature type="transmembrane region" description="Helical" evidence="1">
    <location>
        <begin position="109"/>
        <end position="126"/>
    </location>
</feature>
<dbReference type="SMART" id="SM00091">
    <property type="entry name" value="PAS"/>
    <property type="match status" value="2"/>
</dbReference>
<gene>
    <name evidence="5" type="ORF">DSM1535_0360</name>
</gene>
<dbReference type="InterPro" id="IPR036890">
    <property type="entry name" value="HATPase_C_sf"/>
</dbReference>
<feature type="transmembrane region" description="Helical" evidence="1">
    <location>
        <begin position="138"/>
        <end position="157"/>
    </location>
</feature>
<dbReference type="PANTHER" id="PTHR43065">
    <property type="entry name" value="SENSOR HISTIDINE KINASE"/>
    <property type="match status" value="1"/>
</dbReference>
<feature type="transmembrane region" description="Helical" evidence="1">
    <location>
        <begin position="200"/>
        <end position="222"/>
    </location>
</feature>
<dbReference type="Gene3D" id="3.30.450.20">
    <property type="entry name" value="PAS domain"/>
    <property type="match status" value="2"/>
</dbReference>
<feature type="transmembrane region" description="Helical" evidence="1">
    <location>
        <begin position="275"/>
        <end position="293"/>
    </location>
</feature>
<evidence type="ECO:0000313" key="5">
    <source>
        <dbReference type="EMBL" id="CEA12723.1"/>
    </source>
</evidence>
<protein>
    <submittedName>
        <fullName evidence="5">Putative membrane protein</fullName>
    </submittedName>
</protein>
<dbReference type="SUPFAM" id="SSF55874">
    <property type="entry name" value="ATPase domain of HSP90 chaperone/DNA topoisomerase II/histidine kinase"/>
    <property type="match status" value="1"/>
</dbReference>
<name>A0A090I1B0_METFO</name>
<dbReference type="InterPro" id="IPR000014">
    <property type="entry name" value="PAS"/>
</dbReference>
<organism evidence="5">
    <name type="scientific">Methanobacterium formicicum</name>
    <dbReference type="NCBI Taxonomy" id="2162"/>
    <lineage>
        <taxon>Archaea</taxon>
        <taxon>Methanobacteriati</taxon>
        <taxon>Methanobacteriota</taxon>
        <taxon>Methanomada group</taxon>
        <taxon>Methanobacteria</taxon>
        <taxon>Methanobacteriales</taxon>
        <taxon>Methanobacteriaceae</taxon>
        <taxon>Methanobacterium</taxon>
    </lineage>
</organism>
<feature type="domain" description="PAS" evidence="3">
    <location>
        <begin position="450"/>
        <end position="523"/>
    </location>
</feature>
<dbReference type="KEGG" id="mfi:DSM1535_0360"/>
<keyword evidence="1" id="KW-1133">Transmembrane helix</keyword>
<feature type="domain" description="Histidine kinase" evidence="2">
    <location>
        <begin position="588"/>
        <end position="788"/>
    </location>
</feature>
<evidence type="ECO:0000259" key="4">
    <source>
        <dbReference type="PROSITE" id="PS50113"/>
    </source>
</evidence>
<dbReference type="SMART" id="SM00387">
    <property type="entry name" value="HATPase_c"/>
    <property type="match status" value="1"/>
</dbReference>
<feature type="transmembrane region" description="Helical" evidence="1">
    <location>
        <begin position="12"/>
        <end position="31"/>
    </location>
</feature>
<dbReference type="InterPro" id="IPR011495">
    <property type="entry name" value="Sig_transdc_His_kin_sub2_dim/P"/>
</dbReference>
<dbReference type="EMBL" id="LN515531">
    <property type="protein sequence ID" value="CEA12723.1"/>
    <property type="molecule type" value="Genomic_DNA"/>
</dbReference>
<evidence type="ECO:0000259" key="3">
    <source>
        <dbReference type="PROSITE" id="PS50112"/>
    </source>
</evidence>
<keyword evidence="1" id="KW-0812">Transmembrane</keyword>
<feature type="transmembrane region" description="Helical" evidence="1">
    <location>
        <begin position="169"/>
        <end position="193"/>
    </location>
</feature>